<dbReference type="InterPro" id="IPR022673">
    <property type="entry name" value="Hexokinase_C"/>
</dbReference>
<dbReference type="GO" id="GO:0005829">
    <property type="term" value="C:cytosol"/>
    <property type="evidence" value="ECO:0000318"/>
    <property type="project" value="GO_Central"/>
</dbReference>
<gene>
    <name evidence="9" type="ORF">AGOS_AER143W</name>
</gene>
<dbReference type="GO" id="GO:0004340">
    <property type="term" value="F:glucokinase activity"/>
    <property type="evidence" value="ECO:0000318"/>
    <property type="project" value="GO_Central"/>
</dbReference>
<keyword evidence="10" id="KW-1185">Reference proteome</keyword>
<dbReference type="EC" id="2.7.1.-" evidence="6"/>
<dbReference type="PROSITE" id="PS51748">
    <property type="entry name" value="HEXOKINASE_2"/>
    <property type="match status" value="1"/>
</dbReference>
<dbReference type="GO" id="GO:0019158">
    <property type="term" value="F:mannokinase activity"/>
    <property type="evidence" value="ECO:0000318"/>
    <property type="project" value="GO_Central"/>
</dbReference>
<keyword evidence="3 6" id="KW-0547">Nucleotide-binding</keyword>
<evidence type="ECO:0000313" key="9">
    <source>
        <dbReference type="EMBL" id="AAS52826.1"/>
    </source>
</evidence>
<dbReference type="Gene3D" id="3.40.367.20">
    <property type="match status" value="1"/>
</dbReference>
<dbReference type="GO" id="GO:0005739">
    <property type="term" value="C:mitochondrion"/>
    <property type="evidence" value="ECO:0000318"/>
    <property type="project" value="GO_Central"/>
</dbReference>
<dbReference type="EMBL" id="AE016818">
    <property type="protein sequence ID" value="AAS52826.1"/>
    <property type="molecule type" value="Genomic_DNA"/>
</dbReference>
<keyword evidence="5 6" id="KW-0067">ATP-binding</keyword>
<dbReference type="eggNOG" id="KOG1369">
    <property type="taxonomic scope" value="Eukaryota"/>
</dbReference>
<reference evidence="9 10" key="1">
    <citation type="journal article" date="2004" name="Science">
        <title>The Ashbya gossypii genome as a tool for mapping the ancient Saccharomyces cerevisiae genome.</title>
        <authorList>
            <person name="Dietrich F.S."/>
            <person name="Voegeli S."/>
            <person name="Brachat S."/>
            <person name="Lerch A."/>
            <person name="Gates K."/>
            <person name="Steiner S."/>
            <person name="Mohr C."/>
            <person name="Pohlmann R."/>
            <person name="Luedi P."/>
            <person name="Choi S."/>
            <person name="Wing R.A."/>
            <person name="Flavier A."/>
            <person name="Gaffney T.D."/>
            <person name="Philippsen P."/>
        </authorList>
    </citation>
    <scope>NUCLEOTIDE SEQUENCE [LARGE SCALE GENOMIC DNA]</scope>
    <source>
        <strain evidence="10">ATCC 10895 / CBS 109.51 / FGSC 9923 / NRRL Y-1056</strain>
    </source>
</reference>
<dbReference type="GO" id="GO:0005536">
    <property type="term" value="F:D-glucose binding"/>
    <property type="evidence" value="ECO:0007669"/>
    <property type="project" value="InterPro"/>
</dbReference>
<dbReference type="GO" id="GO:0008865">
    <property type="term" value="F:fructokinase activity"/>
    <property type="evidence" value="ECO:0000318"/>
    <property type="project" value="GO_Central"/>
</dbReference>
<evidence type="ECO:0000256" key="1">
    <source>
        <dbReference type="ARBA" id="ARBA00009225"/>
    </source>
</evidence>
<dbReference type="STRING" id="284811.Q756V8"/>
<evidence type="ECO:0000256" key="5">
    <source>
        <dbReference type="ARBA" id="ARBA00022840"/>
    </source>
</evidence>
<dbReference type="AlphaFoldDB" id="Q756V8"/>
<dbReference type="OMA" id="TICTRLA"/>
<dbReference type="OrthoDB" id="419537at2759"/>
<evidence type="ECO:0000256" key="4">
    <source>
        <dbReference type="ARBA" id="ARBA00022777"/>
    </source>
</evidence>
<dbReference type="GeneID" id="4621208"/>
<dbReference type="CDD" id="cd24000">
    <property type="entry name" value="ASKHA_NBD_HK"/>
    <property type="match status" value="1"/>
</dbReference>
<evidence type="ECO:0000259" key="7">
    <source>
        <dbReference type="Pfam" id="PF00349"/>
    </source>
</evidence>
<evidence type="ECO:0000256" key="3">
    <source>
        <dbReference type="ARBA" id="ARBA00022741"/>
    </source>
</evidence>
<accession>Q756V8</accession>
<dbReference type="PRINTS" id="PR00475">
    <property type="entry name" value="HEXOKINASE"/>
</dbReference>
<dbReference type="UniPathway" id="UPA00109">
    <property type="reaction ID" value="UER00180"/>
</dbReference>
<dbReference type="InParanoid" id="Q756V8"/>
<dbReference type="FunCoup" id="Q756V8">
    <property type="interactions" value="246"/>
</dbReference>
<comment type="similarity">
    <text evidence="1 6">Belongs to the hexokinase family.</text>
</comment>
<dbReference type="InterPro" id="IPR022672">
    <property type="entry name" value="Hexokinase_N"/>
</dbReference>
<name>Q756V8_EREGS</name>
<keyword evidence="2 6" id="KW-0808">Transferase</keyword>
<dbReference type="InterPro" id="IPR043129">
    <property type="entry name" value="ATPase_NBD"/>
</dbReference>
<dbReference type="GO" id="GO:0001678">
    <property type="term" value="P:intracellular glucose homeostasis"/>
    <property type="evidence" value="ECO:0000318"/>
    <property type="project" value="GO_Central"/>
</dbReference>
<dbReference type="GO" id="GO:0006013">
    <property type="term" value="P:mannose metabolic process"/>
    <property type="evidence" value="ECO:0000318"/>
    <property type="project" value="GO_Central"/>
</dbReference>
<feature type="domain" description="Hexokinase C-terminal" evidence="8">
    <location>
        <begin position="214"/>
        <end position="298"/>
    </location>
</feature>
<dbReference type="GO" id="GO:0006096">
    <property type="term" value="P:glycolytic process"/>
    <property type="evidence" value="ECO:0000318"/>
    <property type="project" value="GO_Central"/>
</dbReference>
<evidence type="ECO:0000313" key="10">
    <source>
        <dbReference type="Proteomes" id="UP000000591"/>
    </source>
</evidence>
<dbReference type="PANTHER" id="PTHR19443">
    <property type="entry name" value="HEXOKINASE"/>
    <property type="match status" value="1"/>
</dbReference>
<evidence type="ECO:0000256" key="6">
    <source>
        <dbReference type="RuleBase" id="RU362007"/>
    </source>
</evidence>
<dbReference type="GO" id="GO:0051156">
    <property type="term" value="P:glucose 6-phosphate metabolic process"/>
    <property type="evidence" value="ECO:0000318"/>
    <property type="project" value="GO_Central"/>
</dbReference>
<dbReference type="Pfam" id="PF03727">
    <property type="entry name" value="Hexokinase_2"/>
    <property type="match status" value="1"/>
</dbReference>
<protein>
    <recommendedName>
        <fullName evidence="6">Phosphotransferase</fullName>
        <ecNumber evidence="6">2.7.1.-</ecNumber>
    </recommendedName>
</protein>
<dbReference type="GO" id="GO:0006006">
    <property type="term" value="P:glucose metabolic process"/>
    <property type="evidence" value="ECO:0000318"/>
    <property type="project" value="GO_Central"/>
</dbReference>
<evidence type="ECO:0000256" key="2">
    <source>
        <dbReference type="ARBA" id="ARBA00022679"/>
    </source>
</evidence>
<dbReference type="SUPFAM" id="SSF53067">
    <property type="entry name" value="Actin-like ATPase domain"/>
    <property type="match status" value="2"/>
</dbReference>
<proteinExistence type="inferred from homology"/>
<dbReference type="Gene3D" id="3.30.420.40">
    <property type="match status" value="1"/>
</dbReference>
<dbReference type="GO" id="GO:0005524">
    <property type="term" value="F:ATP binding"/>
    <property type="evidence" value="ECO:0007669"/>
    <property type="project" value="UniProtKB-UniRule"/>
</dbReference>
<dbReference type="HOGENOM" id="CLU_014393_4_1_1"/>
<sequence>MRLSKLERATEARNALIAGYEDLSVNQVSRKVAQELQLRLETSTVSMLSSAVIPEDLCEARSASTVAEDFLLAIDIGGTTLKSAIISTVDFQVTAQWAYDIPHRIVDIAFFNRIVQWVCERVFMHVGRSRYRFLLGITFSFPLNTKNEITTMGKGFQMTEEVRNVSLRQILEQSFAHIMAHNTKYRFQVSLGGIVNDTVAVFWTNKMLHGGDNIAMILGTGINFCFALPFAAVPRAKMPIACSEDVRLLINSEAGFLGANFLPLSQFDQHQGEQAAPFMPLEYLTAGKWIPLSLRNALAYCDISSVRDIEFTGELLGAILDGRASDFFRADEFPAVQDLARTLVDRAAFCLHATIYGIHRFRHGDDPTGAITISFAGSFLRFCTYYYEKLKEVSDGKIKYTFLPDSNLLGASLFAAYQAAKSGRA</sequence>
<dbReference type="RefSeq" id="NP_985002.1">
    <property type="nucleotide sequence ID" value="NM_210356.1"/>
</dbReference>
<keyword evidence="4 6" id="KW-0418">Kinase</keyword>
<evidence type="ECO:0000259" key="8">
    <source>
        <dbReference type="Pfam" id="PF03727"/>
    </source>
</evidence>
<dbReference type="Pfam" id="PF00349">
    <property type="entry name" value="Hexokinase_1"/>
    <property type="match status" value="1"/>
</dbReference>
<dbReference type="InterPro" id="IPR001312">
    <property type="entry name" value="Hexokinase"/>
</dbReference>
<dbReference type="KEGG" id="ago:AGOS_AER143W"/>
<organism evidence="9 10">
    <name type="scientific">Eremothecium gossypii (strain ATCC 10895 / CBS 109.51 / FGSC 9923 / NRRL Y-1056)</name>
    <name type="common">Yeast</name>
    <name type="synonym">Ashbya gossypii</name>
    <dbReference type="NCBI Taxonomy" id="284811"/>
    <lineage>
        <taxon>Eukaryota</taxon>
        <taxon>Fungi</taxon>
        <taxon>Dikarya</taxon>
        <taxon>Ascomycota</taxon>
        <taxon>Saccharomycotina</taxon>
        <taxon>Saccharomycetes</taxon>
        <taxon>Saccharomycetales</taxon>
        <taxon>Saccharomycetaceae</taxon>
        <taxon>Eremothecium</taxon>
    </lineage>
</organism>
<keyword evidence="6" id="KW-0324">Glycolysis</keyword>
<feature type="domain" description="Hexokinase N-terminal" evidence="7">
    <location>
        <begin position="23"/>
        <end position="204"/>
    </location>
</feature>
<dbReference type="PANTHER" id="PTHR19443:SF83">
    <property type="entry name" value="N-ACETYLGLUCOSAMINE KINASE"/>
    <property type="match status" value="1"/>
</dbReference>
<dbReference type="Proteomes" id="UP000000591">
    <property type="component" value="Chromosome V"/>
</dbReference>
<reference evidence="10" key="2">
    <citation type="journal article" date="2013" name="G3 (Bethesda)">
        <title>Genomes of Ashbya fungi isolated from insects reveal four mating-type loci, numerous translocations, lack of transposons, and distinct gene duplications.</title>
        <authorList>
            <person name="Dietrich F.S."/>
            <person name="Voegeli S."/>
            <person name="Kuo S."/>
            <person name="Philippsen P."/>
        </authorList>
    </citation>
    <scope>GENOME REANNOTATION</scope>
    <source>
        <strain evidence="10">ATCC 10895 / CBS 109.51 / FGSC 9923 / NRRL Y-1056</strain>
    </source>
</reference>